<sequence>MNYNFKYRLAFPLNLSFLKRFFLLIIAFSVGSSMGFAQILEGVDYSHLRQVYHTFDMAGEDVFGQRFPAENYTFVDPVTGVTVNALTTSRHSSSKMYQTHPQWTPDGKYVVFTSNRTARQERGGGQAYALSMENFEIVQITTGDRGHNLHLGWHKNSAYLLRENQVVELKLDALLRDSEKGQVGEPDDYEVILGSIPDSIRPSGLGLDANEKRIFFSSRLEKDLSAIYSFDFETGKTTQLLEVPIWIGHLQANPYVSGEMMYCWETGGDSPQRMWYLSVDADGTVTNRSVYQERDNDWVTHEVFMGPDRILFHLMGHLDRLQVNQTGLYSLNVRTKELTFHGQTGGGGYWHCNASPDQKYIVADTFDGKLYRISATNPEEVVLLTQGHRLQSISPFTKEAHLHPSLSPDGKWVLINSSLLTDSDIMLIPLLP</sequence>
<name>A0AA41Y8M7_9BACT</name>
<evidence type="ECO:0008006" key="3">
    <source>
        <dbReference type="Google" id="ProtNLM"/>
    </source>
</evidence>
<accession>A0AA41Y8M7</accession>
<protein>
    <recommendedName>
        <fullName evidence="3">Biopolymer transporter Tol</fullName>
    </recommendedName>
</protein>
<proteinExistence type="predicted"/>
<dbReference type="InterPro" id="IPR015943">
    <property type="entry name" value="WD40/YVTN_repeat-like_dom_sf"/>
</dbReference>
<reference evidence="1" key="1">
    <citation type="submission" date="2022-10" db="EMBL/GenBank/DDBJ databases">
        <title>Gaoshiqiia sediminis gen. nov., sp. nov., isolated from coastal sediment.</title>
        <authorList>
            <person name="Yu W.X."/>
            <person name="Mu D.S."/>
            <person name="Du J.Z."/>
            <person name="Liang Y.Q."/>
        </authorList>
    </citation>
    <scope>NUCLEOTIDE SEQUENCE</scope>
    <source>
        <strain evidence="1">A06</strain>
    </source>
</reference>
<gene>
    <name evidence="1" type="ORF">N2K84_01210</name>
</gene>
<dbReference type="EMBL" id="JAPAAF010000001">
    <property type="protein sequence ID" value="MCW0481328.1"/>
    <property type="molecule type" value="Genomic_DNA"/>
</dbReference>
<dbReference type="Pfam" id="PF07676">
    <property type="entry name" value="PD40"/>
    <property type="match status" value="1"/>
</dbReference>
<evidence type="ECO:0000313" key="2">
    <source>
        <dbReference type="Proteomes" id="UP001163821"/>
    </source>
</evidence>
<dbReference type="PANTHER" id="PTHR36842:SF1">
    <property type="entry name" value="PROTEIN TOLB"/>
    <property type="match status" value="1"/>
</dbReference>
<evidence type="ECO:0000313" key="1">
    <source>
        <dbReference type="EMBL" id="MCW0481328.1"/>
    </source>
</evidence>
<dbReference type="AlphaFoldDB" id="A0AA41Y8M7"/>
<dbReference type="InterPro" id="IPR011659">
    <property type="entry name" value="WD40"/>
</dbReference>
<comment type="caution">
    <text evidence="1">The sequence shown here is derived from an EMBL/GenBank/DDBJ whole genome shotgun (WGS) entry which is preliminary data.</text>
</comment>
<dbReference type="PANTHER" id="PTHR36842">
    <property type="entry name" value="PROTEIN TOLB HOMOLOG"/>
    <property type="match status" value="1"/>
</dbReference>
<keyword evidence="2" id="KW-1185">Reference proteome</keyword>
<organism evidence="1 2">
    <name type="scientific">Gaoshiqia sediminis</name>
    <dbReference type="NCBI Taxonomy" id="2986998"/>
    <lineage>
        <taxon>Bacteria</taxon>
        <taxon>Pseudomonadati</taxon>
        <taxon>Bacteroidota</taxon>
        <taxon>Bacteroidia</taxon>
        <taxon>Marinilabiliales</taxon>
        <taxon>Prolixibacteraceae</taxon>
        <taxon>Gaoshiqia</taxon>
    </lineage>
</organism>
<dbReference type="SUPFAM" id="SSF82171">
    <property type="entry name" value="DPP6 N-terminal domain-like"/>
    <property type="match status" value="1"/>
</dbReference>
<dbReference type="Proteomes" id="UP001163821">
    <property type="component" value="Unassembled WGS sequence"/>
</dbReference>
<dbReference type="Gene3D" id="2.130.10.10">
    <property type="entry name" value="YVTN repeat-like/Quinoprotein amine dehydrogenase"/>
    <property type="match status" value="1"/>
</dbReference>
<dbReference type="RefSeq" id="WP_282589932.1">
    <property type="nucleotide sequence ID" value="NZ_JAPAAF010000001.1"/>
</dbReference>